<dbReference type="PROSITE" id="PS00352">
    <property type="entry name" value="CSD_1"/>
    <property type="match status" value="1"/>
</dbReference>
<sequence>MQGKVKWFNAEKGYGFIETDQGGDVFVHFSAIQTDGFKTLDEGQAVEFDIVEGARGPQAANVTKL</sequence>
<dbReference type="GO" id="GO:0003676">
    <property type="term" value="F:nucleic acid binding"/>
    <property type="evidence" value="ECO:0007669"/>
    <property type="project" value="InterPro"/>
</dbReference>
<dbReference type="InterPro" id="IPR012340">
    <property type="entry name" value="NA-bd_OB-fold"/>
</dbReference>
<gene>
    <name evidence="5" type="ORF">SAMN04487969_14315</name>
</gene>
<dbReference type="Gene3D" id="2.40.50.140">
    <property type="entry name" value="Nucleic acid-binding proteins"/>
    <property type="match status" value="1"/>
</dbReference>
<dbReference type="AlphaFoldDB" id="A0A1I2IZJ9"/>
<protein>
    <submittedName>
        <fullName evidence="5">Cold shock protein (Beta-ribbon, CspA family)</fullName>
    </submittedName>
</protein>
<dbReference type="GO" id="GO:0010468">
    <property type="term" value="P:regulation of gene expression"/>
    <property type="evidence" value="ECO:0007669"/>
    <property type="project" value="UniProtKB-ARBA"/>
</dbReference>
<dbReference type="FunFam" id="2.40.50.140:FF:000006">
    <property type="entry name" value="Cold shock protein CspC"/>
    <property type="match status" value="1"/>
</dbReference>
<organism evidence="5 6">
    <name type="scientific">Paenibacillus algorifonticola</name>
    <dbReference type="NCBI Taxonomy" id="684063"/>
    <lineage>
        <taxon>Bacteria</taxon>
        <taxon>Bacillati</taxon>
        <taxon>Bacillota</taxon>
        <taxon>Bacilli</taxon>
        <taxon>Bacillales</taxon>
        <taxon>Paenibacillaceae</taxon>
        <taxon>Paenibacillus</taxon>
    </lineage>
</organism>
<evidence type="ECO:0000256" key="3">
    <source>
        <dbReference type="RuleBase" id="RU000408"/>
    </source>
</evidence>
<dbReference type="PIRSF" id="PIRSF002599">
    <property type="entry name" value="Cold_shock_A"/>
    <property type="match status" value="1"/>
</dbReference>
<dbReference type="Pfam" id="PF00313">
    <property type="entry name" value="CSD"/>
    <property type="match status" value="1"/>
</dbReference>
<dbReference type="OrthoDB" id="9805039at2"/>
<evidence type="ECO:0000256" key="2">
    <source>
        <dbReference type="ARBA" id="ARBA00022490"/>
    </source>
</evidence>
<dbReference type="PROSITE" id="PS51857">
    <property type="entry name" value="CSD_2"/>
    <property type="match status" value="1"/>
</dbReference>
<feature type="domain" description="CSD" evidence="4">
    <location>
        <begin position="1"/>
        <end position="64"/>
    </location>
</feature>
<accession>A0A1I2IZJ9</accession>
<dbReference type="CDD" id="cd04458">
    <property type="entry name" value="CSP_CDS"/>
    <property type="match status" value="1"/>
</dbReference>
<name>A0A1I2IZJ9_9BACL</name>
<proteinExistence type="predicted"/>
<dbReference type="InterPro" id="IPR012156">
    <property type="entry name" value="Cold_shock_CspA"/>
</dbReference>
<dbReference type="Proteomes" id="UP000183410">
    <property type="component" value="Unassembled WGS sequence"/>
</dbReference>
<reference evidence="6" key="1">
    <citation type="submission" date="2016-10" db="EMBL/GenBank/DDBJ databases">
        <authorList>
            <person name="Varghese N."/>
            <person name="Submissions S."/>
        </authorList>
    </citation>
    <scope>NUCLEOTIDE SEQUENCE [LARGE SCALE GENOMIC DNA]</scope>
    <source>
        <strain evidence="6">CGMCC 1.10223</strain>
    </source>
</reference>
<keyword evidence="6" id="KW-1185">Reference proteome</keyword>
<evidence type="ECO:0000313" key="6">
    <source>
        <dbReference type="Proteomes" id="UP000183410"/>
    </source>
</evidence>
<dbReference type="InterPro" id="IPR050181">
    <property type="entry name" value="Cold_shock_domain"/>
</dbReference>
<dbReference type="PRINTS" id="PR00050">
    <property type="entry name" value="COLDSHOCK"/>
</dbReference>
<dbReference type="RefSeq" id="WP_046229712.1">
    <property type="nucleotide sequence ID" value="NZ_FONN01000043.1"/>
</dbReference>
<dbReference type="Gene3D" id="6.20.370.130">
    <property type="match status" value="1"/>
</dbReference>
<evidence type="ECO:0000313" key="5">
    <source>
        <dbReference type="EMBL" id="SFF46106.1"/>
    </source>
</evidence>
<comment type="subcellular location">
    <subcellularLocation>
        <location evidence="1 3">Cytoplasm</location>
    </subcellularLocation>
</comment>
<dbReference type="SMART" id="SM00357">
    <property type="entry name" value="CSP"/>
    <property type="match status" value="1"/>
</dbReference>
<dbReference type="InterPro" id="IPR019844">
    <property type="entry name" value="CSD_CS"/>
</dbReference>
<evidence type="ECO:0000259" key="4">
    <source>
        <dbReference type="PROSITE" id="PS51857"/>
    </source>
</evidence>
<dbReference type="GO" id="GO:0051252">
    <property type="term" value="P:regulation of RNA metabolic process"/>
    <property type="evidence" value="ECO:0007669"/>
    <property type="project" value="UniProtKB-ARBA"/>
</dbReference>
<dbReference type="EMBL" id="FONN01000043">
    <property type="protein sequence ID" value="SFF46106.1"/>
    <property type="molecule type" value="Genomic_DNA"/>
</dbReference>
<dbReference type="InterPro" id="IPR011129">
    <property type="entry name" value="CSD"/>
</dbReference>
<dbReference type="SUPFAM" id="SSF50249">
    <property type="entry name" value="Nucleic acid-binding proteins"/>
    <property type="match status" value="1"/>
</dbReference>
<dbReference type="GO" id="GO:0005737">
    <property type="term" value="C:cytoplasm"/>
    <property type="evidence" value="ECO:0007669"/>
    <property type="project" value="UniProtKB-SubCell"/>
</dbReference>
<dbReference type="InterPro" id="IPR002059">
    <property type="entry name" value="CSP_DNA-bd"/>
</dbReference>
<dbReference type="PANTHER" id="PTHR11544">
    <property type="entry name" value="COLD SHOCK DOMAIN CONTAINING PROTEINS"/>
    <property type="match status" value="1"/>
</dbReference>
<evidence type="ECO:0000256" key="1">
    <source>
        <dbReference type="ARBA" id="ARBA00004496"/>
    </source>
</evidence>
<keyword evidence="2" id="KW-0963">Cytoplasm</keyword>